<reference evidence="3" key="1">
    <citation type="submission" date="2021-12" db="EMBL/GenBank/DDBJ databases">
        <authorList>
            <person name="King R."/>
        </authorList>
    </citation>
    <scope>NUCLEOTIDE SEQUENCE</scope>
</reference>
<sequence length="280" mass="31132">MHSCSLGRLTCNLMPSSMSPPTNELLALHLKLLNVAPKMATVQPQTTQLEFHQAMADFKTMFPAMDDDVIEAVLRSNQGAVDVTIDQLLAMSTDNENEKIRNEFPEGTSLADFPQTSSFAEGNSGDDEIVSISTSVKNVHPSTPLKAHKRWAPPLLGPLPDDFLRFNLGEKSESELEDERIAMFLQNEEFLAELRWNKDFLSVLDKDSPSNGKVSKSQPSRNIDDDAAFRERLRNMGKTSRKKFTQLARKFTGCKKKGTVKTPSHKNPSPLLNEPDSDGA</sequence>
<dbReference type="EMBL" id="OU963866">
    <property type="protein sequence ID" value="CAH0390992.1"/>
    <property type="molecule type" value="Genomic_DNA"/>
</dbReference>
<proteinExistence type="predicted"/>
<dbReference type="InterPro" id="IPR040192">
    <property type="entry name" value="CUEDC1"/>
</dbReference>
<dbReference type="Proteomes" id="UP001152759">
    <property type="component" value="Chromosome 5"/>
</dbReference>
<evidence type="ECO:0000313" key="3">
    <source>
        <dbReference type="EMBL" id="CAH0390992.1"/>
    </source>
</evidence>
<evidence type="ECO:0000259" key="2">
    <source>
        <dbReference type="PROSITE" id="PS51140"/>
    </source>
</evidence>
<name>A0A9P0F3X8_BEMTA</name>
<keyword evidence="4" id="KW-1185">Reference proteome</keyword>
<dbReference type="InterPro" id="IPR009060">
    <property type="entry name" value="UBA-like_sf"/>
</dbReference>
<dbReference type="GO" id="GO:0043130">
    <property type="term" value="F:ubiquitin binding"/>
    <property type="evidence" value="ECO:0007669"/>
    <property type="project" value="InterPro"/>
</dbReference>
<dbReference type="PANTHER" id="PTHR13467">
    <property type="entry name" value="CUE DOMAIN CONTAINING PROTEIN 1"/>
    <property type="match status" value="1"/>
</dbReference>
<feature type="region of interest" description="Disordered" evidence="1">
    <location>
        <begin position="251"/>
        <end position="280"/>
    </location>
</feature>
<evidence type="ECO:0000256" key="1">
    <source>
        <dbReference type="SAM" id="MobiDB-lite"/>
    </source>
</evidence>
<dbReference type="AlphaFoldDB" id="A0A9P0F3X8"/>
<accession>A0A9P0F3X8</accession>
<dbReference type="Pfam" id="PF02845">
    <property type="entry name" value="CUE"/>
    <property type="match status" value="1"/>
</dbReference>
<protein>
    <recommendedName>
        <fullName evidence="2">CUE domain-containing protein</fullName>
    </recommendedName>
</protein>
<dbReference type="InterPro" id="IPR003892">
    <property type="entry name" value="CUE"/>
</dbReference>
<gene>
    <name evidence="3" type="ORF">BEMITA_LOCUS9656</name>
</gene>
<dbReference type="SUPFAM" id="SSF46934">
    <property type="entry name" value="UBA-like"/>
    <property type="match status" value="1"/>
</dbReference>
<dbReference type="PANTHER" id="PTHR13467:SF3">
    <property type="entry name" value="CUE DOMAIN-CONTAINING PROTEIN 1"/>
    <property type="match status" value="1"/>
</dbReference>
<dbReference type="SMART" id="SM00546">
    <property type="entry name" value="CUE"/>
    <property type="match status" value="1"/>
</dbReference>
<dbReference type="Gene3D" id="1.10.8.10">
    <property type="entry name" value="DNA helicase RuvA subunit, C-terminal domain"/>
    <property type="match status" value="1"/>
</dbReference>
<feature type="domain" description="CUE" evidence="2">
    <location>
        <begin position="50"/>
        <end position="93"/>
    </location>
</feature>
<dbReference type="PROSITE" id="PS51140">
    <property type="entry name" value="CUE"/>
    <property type="match status" value="1"/>
</dbReference>
<organism evidence="3 4">
    <name type="scientific">Bemisia tabaci</name>
    <name type="common">Sweetpotato whitefly</name>
    <name type="synonym">Aleurodes tabaci</name>
    <dbReference type="NCBI Taxonomy" id="7038"/>
    <lineage>
        <taxon>Eukaryota</taxon>
        <taxon>Metazoa</taxon>
        <taxon>Ecdysozoa</taxon>
        <taxon>Arthropoda</taxon>
        <taxon>Hexapoda</taxon>
        <taxon>Insecta</taxon>
        <taxon>Pterygota</taxon>
        <taxon>Neoptera</taxon>
        <taxon>Paraneoptera</taxon>
        <taxon>Hemiptera</taxon>
        <taxon>Sternorrhyncha</taxon>
        <taxon>Aleyrodoidea</taxon>
        <taxon>Aleyrodidae</taxon>
        <taxon>Aleyrodinae</taxon>
        <taxon>Bemisia</taxon>
    </lineage>
</organism>
<dbReference type="InterPro" id="IPR040195">
    <property type="entry name" value="CUE_CUED1"/>
</dbReference>
<dbReference type="CDD" id="cd14366">
    <property type="entry name" value="CUE_CUED1"/>
    <property type="match status" value="1"/>
</dbReference>
<evidence type="ECO:0000313" key="4">
    <source>
        <dbReference type="Proteomes" id="UP001152759"/>
    </source>
</evidence>